<comment type="caution">
    <text evidence="7">The sequence shown here is derived from an EMBL/GenBank/DDBJ whole genome shotgun (WGS) entry which is preliminary data.</text>
</comment>
<dbReference type="AlphaFoldDB" id="A0A2V1JX63"/>
<dbReference type="GO" id="GO:0015074">
    <property type="term" value="P:DNA integration"/>
    <property type="evidence" value="ECO:0007669"/>
    <property type="project" value="UniProtKB-KW"/>
</dbReference>
<reference evidence="7 8" key="1">
    <citation type="submission" date="2014-09" db="EMBL/GenBank/DDBJ databases">
        <title>Butyrate-producing bacteria isolated from human gut.</title>
        <authorList>
            <person name="Zhang Q."/>
            <person name="Zhao L."/>
        </authorList>
    </citation>
    <scope>NUCLEOTIDE SEQUENCE [LARGE SCALE GENOMIC DNA]</scope>
    <source>
        <strain evidence="7 8">21</strain>
    </source>
</reference>
<dbReference type="PROSITE" id="PS51898">
    <property type="entry name" value="TYR_RECOMBINASE"/>
    <property type="match status" value="1"/>
</dbReference>
<dbReference type="InterPro" id="IPR002104">
    <property type="entry name" value="Integrase_catalytic"/>
</dbReference>
<dbReference type="OrthoDB" id="283809at2"/>
<keyword evidence="3" id="KW-0238">DNA-binding</keyword>
<accession>A0A2V1JX63</accession>
<evidence type="ECO:0000313" key="7">
    <source>
        <dbReference type="EMBL" id="PWE87973.1"/>
    </source>
</evidence>
<dbReference type="SUPFAM" id="SSF56349">
    <property type="entry name" value="DNA breaking-rejoining enzymes"/>
    <property type="match status" value="1"/>
</dbReference>
<proteinExistence type="predicted"/>
<protein>
    <submittedName>
        <fullName evidence="7">Integrase</fullName>
    </submittedName>
</protein>
<feature type="region of interest" description="Disordered" evidence="5">
    <location>
        <begin position="329"/>
        <end position="356"/>
    </location>
</feature>
<feature type="domain" description="Tyr recombinase" evidence="6">
    <location>
        <begin position="147"/>
        <end position="342"/>
    </location>
</feature>
<organism evidence="7 8">
    <name type="scientific">Eubacterium ramulus</name>
    <dbReference type="NCBI Taxonomy" id="39490"/>
    <lineage>
        <taxon>Bacteria</taxon>
        <taxon>Bacillati</taxon>
        <taxon>Bacillota</taxon>
        <taxon>Clostridia</taxon>
        <taxon>Eubacteriales</taxon>
        <taxon>Eubacteriaceae</taxon>
        <taxon>Eubacterium</taxon>
    </lineage>
</organism>
<dbReference type="Proteomes" id="UP000245288">
    <property type="component" value="Unassembled WGS sequence"/>
</dbReference>
<evidence type="ECO:0000259" key="6">
    <source>
        <dbReference type="PROSITE" id="PS51898"/>
    </source>
</evidence>
<evidence type="ECO:0000256" key="2">
    <source>
        <dbReference type="ARBA" id="ARBA00022908"/>
    </source>
</evidence>
<feature type="compositionally biased region" description="Basic and acidic residues" evidence="5">
    <location>
        <begin position="345"/>
        <end position="356"/>
    </location>
</feature>
<dbReference type="Pfam" id="PF00589">
    <property type="entry name" value="Phage_integrase"/>
    <property type="match status" value="1"/>
</dbReference>
<dbReference type="EMBL" id="JRFU01000009">
    <property type="protein sequence ID" value="PWE87973.1"/>
    <property type="molecule type" value="Genomic_DNA"/>
</dbReference>
<dbReference type="InterPro" id="IPR010998">
    <property type="entry name" value="Integrase_recombinase_N"/>
</dbReference>
<dbReference type="PANTHER" id="PTHR30349">
    <property type="entry name" value="PHAGE INTEGRASE-RELATED"/>
    <property type="match status" value="1"/>
</dbReference>
<evidence type="ECO:0000256" key="1">
    <source>
        <dbReference type="ARBA" id="ARBA00004496"/>
    </source>
</evidence>
<gene>
    <name evidence="7" type="ORF">LG34_01210</name>
</gene>
<dbReference type="RefSeq" id="WP_109214489.1">
    <property type="nucleotide sequence ID" value="NZ_CABMEW010000004.1"/>
</dbReference>
<evidence type="ECO:0000313" key="8">
    <source>
        <dbReference type="Proteomes" id="UP000245288"/>
    </source>
</evidence>
<dbReference type="PANTHER" id="PTHR30349:SF77">
    <property type="entry name" value="TYROSINE RECOMBINASE XERC"/>
    <property type="match status" value="1"/>
</dbReference>
<evidence type="ECO:0000256" key="5">
    <source>
        <dbReference type="SAM" id="MobiDB-lite"/>
    </source>
</evidence>
<dbReference type="InterPro" id="IPR050090">
    <property type="entry name" value="Tyrosine_recombinase_XerCD"/>
</dbReference>
<sequence length="356" mass="41367">MKERKYSDQINIENEQKLRALVAELPHFCREYFIGIEPSTSSRTRIAYAYDLGVFFHYLHENNAALSKMEIVDFPIDILEQITPMDIEEYLQYLKFYHHNGKEYTNDERGQMRKLACLRSFYNYFFRKEIIEKNPAALVKMPKQHEKNIVRLDVDEIAILLDEAESGEKLTERQKIYHNKTKKRDMAILTLLLGTGIRVSECVGLDLNDIDPKNNGIKVHRKGGSEVMVYFGDEVAEALDAYLDERLEMEPKEGSTEAVFLSMQNKRINVRSVENLVKKYSRLVTTVKNITPHKLRSTYGTTLYQETGDIYLVADVLGHKDVNTTKKHYAAQADSRRRMAAKAVRLREKQPDSEEE</sequence>
<dbReference type="InterPro" id="IPR013762">
    <property type="entry name" value="Integrase-like_cat_sf"/>
</dbReference>
<keyword evidence="2" id="KW-0229">DNA integration</keyword>
<dbReference type="Gene3D" id="1.10.150.130">
    <property type="match status" value="1"/>
</dbReference>
<dbReference type="Gene3D" id="1.10.443.10">
    <property type="entry name" value="Intergrase catalytic core"/>
    <property type="match status" value="1"/>
</dbReference>
<dbReference type="GO" id="GO:0003677">
    <property type="term" value="F:DNA binding"/>
    <property type="evidence" value="ECO:0007669"/>
    <property type="project" value="UniProtKB-KW"/>
</dbReference>
<evidence type="ECO:0000256" key="3">
    <source>
        <dbReference type="ARBA" id="ARBA00023125"/>
    </source>
</evidence>
<keyword evidence="4" id="KW-0233">DNA recombination</keyword>
<dbReference type="InterPro" id="IPR011010">
    <property type="entry name" value="DNA_brk_join_enz"/>
</dbReference>
<name>A0A2V1JX63_EUBRA</name>
<comment type="subcellular location">
    <subcellularLocation>
        <location evidence="1">Cytoplasm</location>
    </subcellularLocation>
</comment>
<keyword evidence="8" id="KW-1185">Reference proteome</keyword>
<evidence type="ECO:0000256" key="4">
    <source>
        <dbReference type="ARBA" id="ARBA00023172"/>
    </source>
</evidence>
<dbReference type="GO" id="GO:0006310">
    <property type="term" value="P:DNA recombination"/>
    <property type="evidence" value="ECO:0007669"/>
    <property type="project" value="UniProtKB-KW"/>
</dbReference>
<dbReference type="GO" id="GO:0005737">
    <property type="term" value="C:cytoplasm"/>
    <property type="evidence" value="ECO:0007669"/>
    <property type="project" value="UniProtKB-SubCell"/>
</dbReference>